<name>G0US46_TRYCI</name>
<gene>
    <name evidence="7" type="ORF">TCIL3000_8_4290</name>
</gene>
<dbReference type="InterPro" id="IPR036850">
    <property type="entry name" value="NDK-like_dom_sf"/>
</dbReference>
<evidence type="ECO:0000256" key="5">
    <source>
        <dbReference type="SAM" id="MobiDB-lite"/>
    </source>
</evidence>
<proteinExistence type="inferred from homology"/>
<dbReference type="GO" id="GO:0005879">
    <property type="term" value="C:axonemal microtubule"/>
    <property type="evidence" value="ECO:0007669"/>
    <property type="project" value="TreeGrafter"/>
</dbReference>
<evidence type="ECO:0000256" key="1">
    <source>
        <dbReference type="ARBA" id="ARBA00004496"/>
    </source>
</evidence>
<dbReference type="SMART" id="SM00562">
    <property type="entry name" value="NDK"/>
    <property type="match status" value="1"/>
</dbReference>
<evidence type="ECO:0000256" key="4">
    <source>
        <dbReference type="SAM" id="Coils"/>
    </source>
</evidence>
<dbReference type="InterPro" id="IPR034907">
    <property type="entry name" value="NDK-like_dom"/>
</dbReference>
<feature type="coiled-coil region" evidence="4">
    <location>
        <begin position="402"/>
        <end position="436"/>
    </location>
</feature>
<keyword evidence="2" id="KW-0963">Cytoplasm</keyword>
<dbReference type="PROSITE" id="PS51374">
    <property type="entry name" value="NDPK_LIKE"/>
    <property type="match status" value="1"/>
</dbReference>
<dbReference type="EMBL" id="HE575321">
    <property type="protein sequence ID" value="CCC92208.1"/>
    <property type="molecule type" value="Genomic_DNA"/>
</dbReference>
<organism evidence="7">
    <name type="scientific">Trypanosoma congolense (strain IL3000)</name>
    <dbReference type="NCBI Taxonomy" id="1068625"/>
    <lineage>
        <taxon>Eukaryota</taxon>
        <taxon>Discoba</taxon>
        <taxon>Euglenozoa</taxon>
        <taxon>Kinetoplastea</taxon>
        <taxon>Metakinetoplastina</taxon>
        <taxon>Trypanosomatida</taxon>
        <taxon>Trypanosomatidae</taxon>
        <taxon>Trypanosoma</taxon>
        <taxon>Nannomonas</taxon>
    </lineage>
</organism>
<dbReference type="VEuPathDB" id="TriTrypDB:TcIL3000_8_4290"/>
<sequence length="630" mass="70265">MFKKPKKSHTAHVAEHAFLLCKPDAEQHHRHILQIVTDEGFRVTAKRFTVTPEQAEQVVKTFPSVRRCKAVKDRVEDVFSNHKSVFRKGSLQDSERRWSKPTEPGLSNSFCGANSIVCNASDGCIGQNANQTESRQTIMEEILRLTNLRGDGGDAVDAGLTKTVDDVERRREGPTYPAPSTVEPLTEEGINAQRGANNSDNRVSGAAVLKNRLIEAMSYQELVQEHVNHIAYGGTCLAMELSCENAVERLLDLVGPENPIDARMHSPLSIRARFGRDLVRNAVHASANLMEAGQCIAAIFGFFSQYATADVRDQKLSAEDIVRAGYITCNDHGETSSSLAIRPYCELVFPQHCSVARGLPMLEATVTVKNANPQAHMSFYTGEDLDGTKNREALGLKGNMTGDREEQNAHDWQQKAKNLENQLAEKQKELAESAKLLRARELDLLLREHELESATQSMLPALRNRAYSLQDSNQTLCCRSFLRDVSTPVDDGSRGNPNGFLRGKRQSTLSDSFHRNHGSPDRQLVSRCVDAGINSQTVNEVLPTIEADNISALLASPVRLRALFLSLEFSSPRGKVFWVDVEGLYARSPAIQMFWIEDHKERFHNYLVRNTTEPLTFDSFAAVIMFLFKQ</sequence>
<dbReference type="Pfam" id="PF00334">
    <property type="entry name" value="NDK"/>
    <property type="match status" value="1"/>
</dbReference>
<evidence type="ECO:0000256" key="2">
    <source>
        <dbReference type="ARBA" id="ARBA00022490"/>
    </source>
</evidence>
<keyword evidence="4" id="KW-0175">Coiled coil</keyword>
<evidence type="ECO:0000259" key="6">
    <source>
        <dbReference type="SMART" id="SM00562"/>
    </source>
</evidence>
<feature type="domain" description="Nucleoside diphosphate kinase-like" evidence="6">
    <location>
        <begin position="14"/>
        <end position="307"/>
    </location>
</feature>
<dbReference type="Gene3D" id="3.30.70.141">
    <property type="entry name" value="Nucleoside diphosphate kinase-like domain"/>
    <property type="match status" value="2"/>
</dbReference>
<dbReference type="AlphaFoldDB" id="G0US46"/>
<evidence type="ECO:0000256" key="3">
    <source>
        <dbReference type="PROSITE-ProRule" id="PRU00706"/>
    </source>
</evidence>
<reference evidence="7" key="1">
    <citation type="journal article" date="2012" name="Proc. Natl. Acad. Sci. U.S.A.">
        <title>Antigenic diversity is generated by distinct evolutionary mechanisms in African trypanosome species.</title>
        <authorList>
            <person name="Jackson A.P."/>
            <person name="Berry A."/>
            <person name="Aslett M."/>
            <person name="Allison H.C."/>
            <person name="Burton P."/>
            <person name="Vavrova-Anderson J."/>
            <person name="Brown R."/>
            <person name="Browne H."/>
            <person name="Corton N."/>
            <person name="Hauser H."/>
            <person name="Gamble J."/>
            <person name="Gilderthorp R."/>
            <person name="Marcello L."/>
            <person name="McQuillan J."/>
            <person name="Otto T.D."/>
            <person name="Quail M.A."/>
            <person name="Sanders M.J."/>
            <person name="van Tonder A."/>
            <person name="Ginger M.L."/>
            <person name="Field M.C."/>
            <person name="Barry J.D."/>
            <person name="Hertz-Fowler C."/>
            <person name="Berriman M."/>
        </authorList>
    </citation>
    <scope>NUCLEOTIDE SEQUENCE</scope>
    <source>
        <strain evidence="7">IL3000</strain>
    </source>
</reference>
<comment type="subcellular location">
    <subcellularLocation>
        <location evidence="1">Cytoplasm</location>
    </subcellularLocation>
</comment>
<comment type="caution">
    <text evidence="3">Lacks conserved residue(s) required for the propagation of feature annotation.</text>
</comment>
<accession>G0US46</accession>
<dbReference type="PANTHER" id="PTHR43109:SF1">
    <property type="entry name" value="NUCLEOSIDE DIPHOSPHATE KINASE-LIKE DOMAIN-CONTAINING PROTEIN"/>
    <property type="match status" value="1"/>
</dbReference>
<evidence type="ECO:0000313" key="7">
    <source>
        <dbReference type="EMBL" id="CCC92208.1"/>
    </source>
</evidence>
<feature type="region of interest" description="Disordered" evidence="5">
    <location>
        <begin position="488"/>
        <end position="521"/>
    </location>
</feature>
<protein>
    <recommendedName>
        <fullName evidence="6">Nucleoside diphosphate kinase-like domain-containing protein</fullName>
    </recommendedName>
</protein>
<dbReference type="SUPFAM" id="SSF54919">
    <property type="entry name" value="Nucleoside diphosphate kinase, NDK"/>
    <property type="match status" value="1"/>
</dbReference>
<comment type="similarity">
    <text evidence="3">Belongs to the NDK family.</text>
</comment>
<dbReference type="PANTHER" id="PTHR43109">
    <property type="entry name" value="NUCLEOSIDE DIPHOSPHATE KINASE 7"/>
    <property type="match status" value="1"/>
</dbReference>